<feature type="transmembrane region" description="Helical" evidence="10">
    <location>
        <begin position="158"/>
        <end position="176"/>
    </location>
</feature>
<dbReference type="AlphaFoldDB" id="A0ABD0SWN1"/>
<comment type="subcellular location">
    <subcellularLocation>
        <location evidence="1">Golgi apparatus membrane</location>
        <topology evidence="1">Multi-pass membrane protein</topology>
    </subcellularLocation>
</comment>
<evidence type="ECO:0000256" key="10">
    <source>
        <dbReference type="SAM" id="Phobius"/>
    </source>
</evidence>
<organism evidence="11 14">
    <name type="scientific">Loxostege sticticalis</name>
    <name type="common">Beet webworm moth</name>
    <dbReference type="NCBI Taxonomy" id="481309"/>
    <lineage>
        <taxon>Eukaryota</taxon>
        <taxon>Metazoa</taxon>
        <taxon>Ecdysozoa</taxon>
        <taxon>Arthropoda</taxon>
        <taxon>Hexapoda</taxon>
        <taxon>Insecta</taxon>
        <taxon>Pterygota</taxon>
        <taxon>Neoptera</taxon>
        <taxon>Endopterygota</taxon>
        <taxon>Lepidoptera</taxon>
        <taxon>Glossata</taxon>
        <taxon>Ditrysia</taxon>
        <taxon>Pyraloidea</taxon>
        <taxon>Crambidae</taxon>
        <taxon>Pyraustinae</taxon>
        <taxon>Loxostege</taxon>
    </lineage>
</organism>
<gene>
    <name evidence="12" type="ORF">ABMA27_004550</name>
    <name evidence="11" type="ORF">ABMA28_004752</name>
</gene>
<reference evidence="13 14" key="1">
    <citation type="submission" date="2024-06" db="EMBL/GenBank/DDBJ databases">
        <title>A chromosome-level genome assembly of beet webworm, Loxostege sticticalis.</title>
        <authorList>
            <person name="Zhang Y."/>
        </authorList>
    </citation>
    <scope>NUCLEOTIDE SEQUENCE [LARGE SCALE GENOMIC DNA]</scope>
    <source>
        <strain evidence="12">AQ026</strain>
        <strain evidence="11">AQ028</strain>
        <tissue evidence="11">Male pupae</tissue>
        <tissue evidence="12">Whole body</tissue>
    </source>
</reference>
<evidence type="ECO:0000256" key="7">
    <source>
        <dbReference type="ARBA" id="ARBA00039669"/>
    </source>
</evidence>
<protein>
    <recommendedName>
        <fullName evidence="7">Adenosine 3'-phospho 5'-phosphosulfate transporter 2</fullName>
    </recommendedName>
    <alternativeName>
        <fullName evidence="8">PAPS transporter 2</fullName>
    </alternativeName>
    <alternativeName>
        <fullName evidence="9">Solute carrier family 35 member B3 homolog</fullName>
    </alternativeName>
</protein>
<evidence type="ECO:0000313" key="11">
    <source>
        <dbReference type="EMBL" id="KAL0822736.1"/>
    </source>
</evidence>
<feature type="transmembrane region" description="Helical" evidence="10">
    <location>
        <begin position="310"/>
        <end position="329"/>
    </location>
</feature>
<evidence type="ECO:0000256" key="5">
    <source>
        <dbReference type="ARBA" id="ARBA00022989"/>
    </source>
</evidence>
<evidence type="ECO:0000256" key="8">
    <source>
        <dbReference type="ARBA" id="ARBA00041866"/>
    </source>
</evidence>
<dbReference type="Pfam" id="PF08449">
    <property type="entry name" value="UAA"/>
    <property type="match status" value="1"/>
</dbReference>
<name>A0ABD0SWN1_LOXSC</name>
<dbReference type="PANTHER" id="PTHR10778">
    <property type="entry name" value="SOLUTE CARRIER FAMILY 35 MEMBER B"/>
    <property type="match status" value="1"/>
</dbReference>
<evidence type="ECO:0000313" key="14">
    <source>
        <dbReference type="Proteomes" id="UP001549921"/>
    </source>
</evidence>
<keyword evidence="13" id="KW-1185">Reference proteome</keyword>
<evidence type="ECO:0000256" key="3">
    <source>
        <dbReference type="ARBA" id="ARBA00022448"/>
    </source>
</evidence>
<feature type="transmembrane region" description="Helical" evidence="10">
    <location>
        <begin position="133"/>
        <end position="151"/>
    </location>
</feature>
<feature type="transmembrane region" description="Helical" evidence="10">
    <location>
        <begin position="182"/>
        <end position="202"/>
    </location>
</feature>
<evidence type="ECO:0000256" key="6">
    <source>
        <dbReference type="ARBA" id="ARBA00023136"/>
    </source>
</evidence>
<evidence type="ECO:0000256" key="1">
    <source>
        <dbReference type="ARBA" id="ARBA00004653"/>
    </source>
</evidence>
<feature type="transmembrane region" description="Helical" evidence="10">
    <location>
        <begin position="41"/>
        <end position="59"/>
    </location>
</feature>
<feature type="transmembrane region" description="Helical" evidence="10">
    <location>
        <begin position="222"/>
        <end position="242"/>
    </location>
</feature>
<sequence>MSSSKDTVLLIEETSNGRESQKTAINILCLDITPYSQLTQFLLCSAFVFVCYLAYGYFLELIFSRPEVKPVSLYITLVQFIITMFLSYVESLIRNPIKRKVPIKTYALLAALTLGTMAFSNLALSYLNYPTQLIFKSCKLIPVMIGSIIILGKRYGFLDYVAAVVMCIGLTMFTLADSNTSPNFDFIGVVVISMALLCDAIIGNVQEKAMKQFQASNNEVVFYSYAIACVYLVIITGASGILTEGFTYCAQNSIKMYTNIILLSVSGYMGLQAVLTLVRICGATVAVTVTTMRKALSIVISFLLFSKPFVFQYVWSGMLVALAIYLNHYSKKNPHYVPMPLLQCWHYMQNFYQSEYRYLKIKSKIYADTV</sequence>
<dbReference type="Proteomes" id="UP001549920">
    <property type="component" value="Unassembled WGS sequence"/>
</dbReference>
<keyword evidence="4 10" id="KW-0812">Transmembrane</keyword>
<dbReference type="EMBL" id="JBEDNZ010000016">
    <property type="protein sequence ID" value="KAL0822736.1"/>
    <property type="molecule type" value="Genomic_DNA"/>
</dbReference>
<feature type="transmembrane region" description="Helical" evidence="10">
    <location>
        <begin position="254"/>
        <end position="278"/>
    </location>
</feature>
<comment type="similarity">
    <text evidence="2">Belongs to the nucleotide-sugar transporter family. SLC35B subfamily.</text>
</comment>
<feature type="transmembrane region" description="Helical" evidence="10">
    <location>
        <begin position="285"/>
        <end position="304"/>
    </location>
</feature>
<keyword evidence="6 10" id="KW-0472">Membrane</keyword>
<proteinExistence type="inferred from homology"/>
<feature type="transmembrane region" description="Helical" evidence="10">
    <location>
        <begin position="71"/>
        <end position="93"/>
    </location>
</feature>
<evidence type="ECO:0000313" key="12">
    <source>
        <dbReference type="EMBL" id="KAL0872133.1"/>
    </source>
</evidence>
<dbReference type="PANTHER" id="PTHR10778:SF8">
    <property type="entry name" value="ADENOSINE 3'-PHOSPHO 5'-PHOSPHOSULFATE TRANSPORTER 2"/>
    <property type="match status" value="1"/>
</dbReference>
<feature type="transmembrane region" description="Helical" evidence="10">
    <location>
        <begin position="105"/>
        <end position="127"/>
    </location>
</feature>
<evidence type="ECO:0000256" key="9">
    <source>
        <dbReference type="ARBA" id="ARBA00042729"/>
    </source>
</evidence>
<evidence type="ECO:0000256" key="4">
    <source>
        <dbReference type="ARBA" id="ARBA00022692"/>
    </source>
</evidence>
<keyword evidence="5 10" id="KW-1133">Transmembrane helix</keyword>
<dbReference type="GO" id="GO:0000139">
    <property type="term" value="C:Golgi membrane"/>
    <property type="evidence" value="ECO:0007669"/>
    <property type="project" value="UniProtKB-SubCell"/>
</dbReference>
<accession>A0ABD0SWN1</accession>
<comment type="caution">
    <text evidence="11">The sequence shown here is derived from an EMBL/GenBank/DDBJ whole genome shotgun (WGS) entry which is preliminary data.</text>
</comment>
<dbReference type="Proteomes" id="UP001549921">
    <property type="component" value="Unassembled WGS sequence"/>
</dbReference>
<evidence type="ECO:0000313" key="13">
    <source>
        <dbReference type="Proteomes" id="UP001549920"/>
    </source>
</evidence>
<keyword evidence="3" id="KW-0813">Transport</keyword>
<dbReference type="InterPro" id="IPR013657">
    <property type="entry name" value="SCL35B1-4/HUT1"/>
</dbReference>
<evidence type="ECO:0000256" key="2">
    <source>
        <dbReference type="ARBA" id="ARBA00010694"/>
    </source>
</evidence>
<dbReference type="EMBL" id="JBEUOH010000016">
    <property type="protein sequence ID" value="KAL0872133.1"/>
    <property type="molecule type" value="Genomic_DNA"/>
</dbReference>